<dbReference type="RefSeq" id="WP_200131488.1">
    <property type="nucleotide sequence ID" value="NZ_JAEHOI010000002.1"/>
</dbReference>
<dbReference type="InterPro" id="IPR050275">
    <property type="entry name" value="PGM_Phosphatase"/>
</dbReference>
<evidence type="ECO:0000256" key="2">
    <source>
        <dbReference type="PIRSR" id="PIRSR613078-2"/>
    </source>
</evidence>
<feature type="active site" description="Proton donor/acceptor" evidence="1">
    <location>
        <position position="83"/>
    </location>
</feature>
<dbReference type="GO" id="GO:0005737">
    <property type="term" value="C:cytoplasm"/>
    <property type="evidence" value="ECO:0007669"/>
    <property type="project" value="TreeGrafter"/>
</dbReference>
<evidence type="ECO:0000313" key="4">
    <source>
        <dbReference type="Proteomes" id="UP000618733"/>
    </source>
</evidence>
<proteinExistence type="predicted"/>
<feature type="active site" description="Tele-phosphohistidine intermediate" evidence="1">
    <location>
        <position position="8"/>
    </location>
</feature>
<accession>A0A934UX81</accession>
<dbReference type="PANTHER" id="PTHR48100">
    <property type="entry name" value="BROAD-SPECIFICITY PHOSPHATASE YOR283W-RELATED"/>
    <property type="match status" value="1"/>
</dbReference>
<dbReference type="InterPro" id="IPR013078">
    <property type="entry name" value="His_Pase_superF_clade-1"/>
</dbReference>
<name>A0A934UX81_9MICO</name>
<sequence length="204" mass="22205">MRVSLIRHGLTDWNVARRMQGRTDIPLNDFGREQARDAAERLADGPAFDAIVTSPLLRARETAEIIADRLGIGSVTEAPGLIERSFGEAEGMDVEVAHERWPDFLAAGMEPDSAVAERGLGALDGLADAHARGNVLAVSHGAFIRHLLAEISGVPRGFIPRIENVAVSRVRLDRTSALGAWRVDDVGGIPIERVRRAYELIEDD</sequence>
<dbReference type="EMBL" id="JAEHOI010000002">
    <property type="protein sequence ID" value="MBK0421326.1"/>
    <property type="molecule type" value="Genomic_DNA"/>
</dbReference>
<dbReference type="SMART" id="SM00855">
    <property type="entry name" value="PGAM"/>
    <property type="match status" value="1"/>
</dbReference>
<dbReference type="Proteomes" id="UP000618733">
    <property type="component" value="Unassembled WGS sequence"/>
</dbReference>
<organism evidence="3 4">
    <name type="scientific">Leucobacter edaphi</name>
    <dbReference type="NCBI Taxonomy" id="2796472"/>
    <lineage>
        <taxon>Bacteria</taxon>
        <taxon>Bacillati</taxon>
        <taxon>Actinomycetota</taxon>
        <taxon>Actinomycetes</taxon>
        <taxon>Micrococcales</taxon>
        <taxon>Microbacteriaceae</taxon>
        <taxon>Leucobacter</taxon>
    </lineage>
</organism>
<dbReference type="Pfam" id="PF00300">
    <property type="entry name" value="His_Phos_1"/>
    <property type="match status" value="1"/>
</dbReference>
<dbReference type="Gene3D" id="3.40.50.1240">
    <property type="entry name" value="Phosphoglycerate mutase-like"/>
    <property type="match status" value="1"/>
</dbReference>
<dbReference type="SUPFAM" id="SSF53254">
    <property type="entry name" value="Phosphoglycerate mutase-like"/>
    <property type="match status" value="1"/>
</dbReference>
<evidence type="ECO:0000256" key="1">
    <source>
        <dbReference type="PIRSR" id="PIRSR613078-1"/>
    </source>
</evidence>
<dbReference type="InterPro" id="IPR029033">
    <property type="entry name" value="His_PPase_superfam"/>
</dbReference>
<keyword evidence="4" id="KW-1185">Reference proteome</keyword>
<protein>
    <submittedName>
        <fullName evidence="3">Histidine phosphatase family protein</fullName>
    </submittedName>
</protein>
<comment type="caution">
    <text evidence="3">The sequence shown here is derived from an EMBL/GenBank/DDBJ whole genome shotgun (WGS) entry which is preliminary data.</text>
</comment>
<feature type="binding site" evidence="2">
    <location>
        <position position="58"/>
    </location>
    <ligand>
        <name>substrate</name>
    </ligand>
</feature>
<feature type="binding site" evidence="2">
    <location>
        <begin position="7"/>
        <end position="14"/>
    </location>
    <ligand>
        <name>substrate</name>
    </ligand>
</feature>
<gene>
    <name evidence="3" type="ORF">JD292_04465</name>
</gene>
<reference evidence="3" key="1">
    <citation type="submission" date="2020-12" db="EMBL/GenBank/DDBJ databases">
        <title>Leucobacter sp. CAS2, isolated from Chromium sludge.</title>
        <authorList>
            <person name="Xu Z."/>
        </authorList>
    </citation>
    <scope>NUCLEOTIDE SEQUENCE</scope>
    <source>
        <strain evidence="3">CSA2</strain>
    </source>
</reference>
<dbReference type="AlphaFoldDB" id="A0A934UX81"/>
<dbReference type="GO" id="GO:0016791">
    <property type="term" value="F:phosphatase activity"/>
    <property type="evidence" value="ECO:0007669"/>
    <property type="project" value="TreeGrafter"/>
</dbReference>
<dbReference type="CDD" id="cd07067">
    <property type="entry name" value="HP_PGM_like"/>
    <property type="match status" value="1"/>
</dbReference>
<dbReference type="PANTHER" id="PTHR48100:SF1">
    <property type="entry name" value="HISTIDINE PHOSPHATASE FAMILY PROTEIN-RELATED"/>
    <property type="match status" value="1"/>
</dbReference>
<evidence type="ECO:0000313" key="3">
    <source>
        <dbReference type="EMBL" id="MBK0421326.1"/>
    </source>
</evidence>